<dbReference type="Gene3D" id="3.50.50.60">
    <property type="entry name" value="FAD/NAD(P)-binding domain"/>
    <property type="match status" value="2"/>
</dbReference>
<gene>
    <name evidence="7" type="ORF">PEX2_048650</name>
</gene>
<dbReference type="InterPro" id="IPR020946">
    <property type="entry name" value="Flavin_mOase-like"/>
</dbReference>
<evidence type="ECO:0000256" key="5">
    <source>
        <dbReference type="ARBA" id="ARBA00023002"/>
    </source>
</evidence>
<organism evidence="7 8">
    <name type="scientific">Penicillium expansum</name>
    <name type="common">Blue mold rot fungus</name>
    <dbReference type="NCBI Taxonomy" id="27334"/>
    <lineage>
        <taxon>Eukaryota</taxon>
        <taxon>Fungi</taxon>
        <taxon>Dikarya</taxon>
        <taxon>Ascomycota</taxon>
        <taxon>Pezizomycotina</taxon>
        <taxon>Eurotiomycetes</taxon>
        <taxon>Eurotiomycetidae</taxon>
        <taxon>Eurotiales</taxon>
        <taxon>Aspergillaceae</taxon>
        <taxon>Penicillium</taxon>
    </lineage>
</organism>
<dbReference type="EMBL" id="JQFZ01000264">
    <property type="protein sequence ID" value="KGO52477.1"/>
    <property type="molecule type" value="Genomic_DNA"/>
</dbReference>
<dbReference type="SUPFAM" id="SSF51905">
    <property type="entry name" value="FAD/NAD(P)-binding domain"/>
    <property type="match status" value="1"/>
</dbReference>
<dbReference type="FunFam" id="3.50.50.60:FF:000228">
    <property type="entry name" value="FAD-containing monooxygenase EthA"/>
    <property type="match status" value="1"/>
</dbReference>
<dbReference type="GO" id="GO:0050661">
    <property type="term" value="F:NADP binding"/>
    <property type="evidence" value="ECO:0007669"/>
    <property type="project" value="InterPro"/>
</dbReference>
<comment type="caution">
    <text evidence="7">The sequence shown here is derived from an EMBL/GenBank/DDBJ whole genome shotgun (WGS) entry which is preliminary data.</text>
</comment>
<dbReference type="InterPro" id="IPR036188">
    <property type="entry name" value="FAD/NAD-bd_sf"/>
</dbReference>
<dbReference type="RefSeq" id="XP_016595218.1">
    <property type="nucleotide sequence ID" value="XM_016742140.1"/>
</dbReference>
<dbReference type="GeneID" id="27677559"/>
<dbReference type="VEuPathDB" id="FungiDB:PEXP_054580"/>
<dbReference type="InterPro" id="IPR051820">
    <property type="entry name" value="FAD-binding_MO"/>
</dbReference>
<dbReference type="Proteomes" id="UP000030143">
    <property type="component" value="Unassembled WGS sequence"/>
</dbReference>
<evidence type="ECO:0000256" key="2">
    <source>
        <dbReference type="ARBA" id="ARBA00022630"/>
    </source>
</evidence>
<keyword evidence="2" id="KW-0285">Flavoprotein</keyword>
<evidence type="ECO:0000256" key="4">
    <source>
        <dbReference type="ARBA" id="ARBA00022857"/>
    </source>
</evidence>
<dbReference type="HOGENOM" id="CLU_032067_2_0_1"/>
<evidence type="ECO:0000313" key="8">
    <source>
        <dbReference type="Proteomes" id="UP000030143"/>
    </source>
</evidence>
<dbReference type="GO" id="GO:0004499">
    <property type="term" value="F:N,N-dimethylaniline monooxygenase activity"/>
    <property type="evidence" value="ECO:0007669"/>
    <property type="project" value="InterPro"/>
</dbReference>
<evidence type="ECO:0000313" key="7">
    <source>
        <dbReference type="EMBL" id="KGO52477.1"/>
    </source>
</evidence>
<keyword evidence="5" id="KW-0560">Oxidoreductase</keyword>
<evidence type="ECO:0000256" key="3">
    <source>
        <dbReference type="ARBA" id="ARBA00022827"/>
    </source>
</evidence>
<dbReference type="PANTHER" id="PTHR43872">
    <property type="entry name" value="MONOOXYGENASE, PUTATIVE (AFU_ORTHOLOGUE AFUA_8G02570)-RELATED"/>
    <property type="match status" value="1"/>
</dbReference>
<dbReference type="STRING" id="27334.A0A0A2JAN0"/>
<dbReference type="GO" id="GO:0050660">
    <property type="term" value="F:flavin adenine dinucleotide binding"/>
    <property type="evidence" value="ECO:0007669"/>
    <property type="project" value="InterPro"/>
</dbReference>
<name>A0A0A2JAN0_PENEN</name>
<keyword evidence="6" id="KW-0503">Monooxygenase</keyword>
<comment type="cofactor">
    <cofactor evidence="1">
        <name>FAD</name>
        <dbReference type="ChEBI" id="CHEBI:57692"/>
    </cofactor>
</comment>
<proteinExistence type="predicted"/>
<evidence type="ECO:0000256" key="6">
    <source>
        <dbReference type="ARBA" id="ARBA00023033"/>
    </source>
</evidence>
<keyword evidence="8" id="KW-1185">Reference proteome</keyword>
<accession>A0A0A2JAN0</accession>
<dbReference type="OrthoDB" id="66881at2759"/>
<protein>
    <recommendedName>
        <fullName evidence="9">FAD-dependent pyridine nucleotide-disulfide oxidoreductase</fullName>
    </recommendedName>
</protein>
<dbReference type="PhylomeDB" id="A0A0A2JAN0"/>
<keyword evidence="4" id="KW-0521">NADP</keyword>
<sequence length="501" mass="56710">MNGINGVNETKHFDIIIVGAGISGINAAYRVQDQLPGYSYTILEARTDLGGTWDLFKYPGIRSDSDLFTFGFQFNPWSRDNPIAEGSAIKEYVRDTATKYGIDKHILYNHCLSLADWSSDENTWSLAVDHNDSQHTYTARYVIFGTGYYNYKDPLKADIPGLDAFQGQIIHPQFWPEGFQYKDKKIVIIGSGATAITLLPNLADHAARVTMLQRSPTYILSVPNRSSSRWLSYILPNDLYRRVQRMISIYTTRIFFLFCQRFPNFARWLLKLNVRKQLPGHIPYDPHFNPKYNPWEQRLCVCPDGDLFRSLRQGKADVKTDTIREVTKNGIILSSGEQLDADIIITATGLRLQIAGGSALSVDGKKIDVGDKYLWNGIMLQDLPNAAFVIGYTNASWSLGSDATAQFVCRLLKELESRKLVAAVPRLREKEAVTLQDRPLLNLKSTYVSLAERVLPKAADRGPWQPRDHYLKDLKFAHHGDIDTGLEFVQGPNLRLRPKTS</sequence>
<dbReference type="PANTHER" id="PTHR43872:SF1">
    <property type="entry name" value="MONOOXYGENASE, PUTATIVE (AFU_ORTHOLOGUE AFUA_8G02570)-RELATED"/>
    <property type="match status" value="1"/>
</dbReference>
<evidence type="ECO:0008006" key="9">
    <source>
        <dbReference type="Google" id="ProtNLM"/>
    </source>
</evidence>
<evidence type="ECO:0000256" key="1">
    <source>
        <dbReference type="ARBA" id="ARBA00001974"/>
    </source>
</evidence>
<keyword evidence="3" id="KW-0274">FAD</keyword>
<dbReference type="AlphaFoldDB" id="A0A0A2JAN0"/>
<dbReference type="PRINTS" id="PR00411">
    <property type="entry name" value="PNDRDTASEI"/>
</dbReference>
<dbReference type="Pfam" id="PF00743">
    <property type="entry name" value="FMO-like"/>
    <property type="match status" value="1"/>
</dbReference>
<reference evidence="7 8" key="1">
    <citation type="journal article" date="2015" name="Mol. Plant Microbe Interact.">
        <title>Genome, transcriptome, and functional analyses of Penicillium expansum provide new insights into secondary metabolism and pathogenicity.</title>
        <authorList>
            <person name="Ballester A.R."/>
            <person name="Marcet-Houben M."/>
            <person name="Levin E."/>
            <person name="Sela N."/>
            <person name="Selma-Lazaro C."/>
            <person name="Carmona L."/>
            <person name="Wisniewski M."/>
            <person name="Droby S."/>
            <person name="Gonzalez-Candelas L."/>
            <person name="Gabaldon T."/>
        </authorList>
    </citation>
    <scope>NUCLEOTIDE SEQUENCE [LARGE SCALE GENOMIC DNA]</scope>
    <source>
        <strain evidence="7 8">MD-8</strain>
    </source>
</reference>